<sequence>MFYESVLFKTIGFGVDTSALSIVITGEVNIIATILVSSSGISNALLPSKLILFISCSWNFSW</sequence>
<dbReference type="Proteomes" id="UP000824120">
    <property type="component" value="Chromosome 12"/>
</dbReference>
<accession>A0A9J5W377</accession>
<comment type="caution">
    <text evidence="1">The sequence shown here is derived from an EMBL/GenBank/DDBJ whole genome shotgun (WGS) entry which is preliminary data.</text>
</comment>
<dbReference type="EMBL" id="JACXVP010000012">
    <property type="protein sequence ID" value="KAG5569748.1"/>
    <property type="molecule type" value="Genomic_DNA"/>
</dbReference>
<dbReference type="AlphaFoldDB" id="A0A9J5W377"/>
<name>A0A9J5W377_SOLCO</name>
<keyword evidence="2" id="KW-1185">Reference proteome</keyword>
<reference evidence="1 2" key="1">
    <citation type="submission" date="2020-09" db="EMBL/GenBank/DDBJ databases">
        <title>De no assembly of potato wild relative species, Solanum commersonii.</title>
        <authorList>
            <person name="Cho K."/>
        </authorList>
    </citation>
    <scope>NUCLEOTIDE SEQUENCE [LARGE SCALE GENOMIC DNA]</scope>
    <source>
        <strain evidence="1">LZ3.2</strain>
        <tissue evidence="1">Leaf</tissue>
    </source>
</reference>
<gene>
    <name evidence="1" type="ORF">H5410_059514</name>
</gene>
<evidence type="ECO:0000313" key="2">
    <source>
        <dbReference type="Proteomes" id="UP000824120"/>
    </source>
</evidence>
<proteinExistence type="predicted"/>
<organism evidence="1 2">
    <name type="scientific">Solanum commersonii</name>
    <name type="common">Commerson's wild potato</name>
    <name type="synonym">Commerson's nightshade</name>
    <dbReference type="NCBI Taxonomy" id="4109"/>
    <lineage>
        <taxon>Eukaryota</taxon>
        <taxon>Viridiplantae</taxon>
        <taxon>Streptophyta</taxon>
        <taxon>Embryophyta</taxon>
        <taxon>Tracheophyta</taxon>
        <taxon>Spermatophyta</taxon>
        <taxon>Magnoliopsida</taxon>
        <taxon>eudicotyledons</taxon>
        <taxon>Gunneridae</taxon>
        <taxon>Pentapetalae</taxon>
        <taxon>asterids</taxon>
        <taxon>lamiids</taxon>
        <taxon>Solanales</taxon>
        <taxon>Solanaceae</taxon>
        <taxon>Solanoideae</taxon>
        <taxon>Solaneae</taxon>
        <taxon>Solanum</taxon>
    </lineage>
</organism>
<protein>
    <submittedName>
        <fullName evidence="1">Uncharacterized protein</fullName>
    </submittedName>
</protein>
<evidence type="ECO:0000313" key="1">
    <source>
        <dbReference type="EMBL" id="KAG5569748.1"/>
    </source>
</evidence>